<evidence type="ECO:0000256" key="5">
    <source>
        <dbReference type="ARBA" id="ARBA00022741"/>
    </source>
</evidence>
<evidence type="ECO:0000256" key="8">
    <source>
        <dbReference type="ARBA" id="ARBA00023012"/>
    </source>
</evidence>
<evidence type="ECO:0000313" key="11">
    <source>
        <dbReference type="EMBL" id="GFE19514.1"/>
    </source>
</evidence>
<feature type="transmembrane region" description="Helical" evidence="9">
    <location>
        <begin position="67"/>
        <end position="92"/>
    </location>
</feature>
<evidence type="ECO:0000256" key="2">
    <source>
        <dbReference type="ARBA" id="ARBA00012438"/>
    </source>
</evidence>
<dbReference type="GO" id="GO:0016020">
    <property type="term" value="C:membrane"/>
    <property type="evidence" value="ECO:0007669"/>
    <property type="project" value="InterPro"/>
</dbReference>
<accession>A0A640T8K2</accession>
<feature type="domain" description="Signal transduction histidine kinase subgroup 3 dimerisation and phosphoacceptor" evidence="10">
    <location>
        <begin position="176"/>
        <end position="240"/>
    </location>
</feature>
<keyword evidence="3" id="KW-0597">Phosphoprotein</keyword>
<dbReference type="InterPro" id="IPR036890">
    <property type="entry name" value="HATPase_C_sf"/>
</dbReference>
<dbReference type="Proteomes" id="UP000430079">
    <property type="component" value="Unassembled WGS sequence"/>
</dbReference>
<evidence type="ECO:0000256" key="4">
    <source>
        <dbReference type="ARBA" id="ARBA00022679"/>
    </source>
</evidence>
<keyword evidence="5" id="KW-0547">Nucleotide-binding</keyword>
<keyword evidence="4" id="KW-0808">Transferase</keyword>
<dbReference type="GO" id="GO:0000155">
    <property type="term" value="F:phosphorelay sensor kinase activity"/>
    <property type="evidence" value="ECO:0007669"/>
    <property type="project" value="InterPro"/>
</dbReference>
<feature type="transmembrane region" description="Helical" evidence="9">
    <location>
        <begin position="99"/>
        <end position="116"/>
    </location>
</feature>
<evidence type="ECO:0000256" key="6">
    <source>
        <dbReference type="ARBA" id="ARBA00022777"/>
    </source>
</evidence>
<keyword evidence="9" id="KW-0472">Membrane</keyword>
<proteinExistence type="predicted"/>
<keyword evidence="9" id="KW-0812">Transmembrane</keyword>
<dbReference type="GO" id="GO:0005524">
    <property type="term" value="F:ATP binding"/>
    <property type="evidence" value="ECO:0007669"/>
    <property type="project" value="UniProtKB-KW"/>
</dbReference>
<organism evidence="11 12">
    <name type="scientific">Streptomyces glebosus</name>
    <dbReference type="NCBI Taxonomy" id="249580"/>
    <lineage>
        <taxon>Bacteria</taxon>
        <taxon>Bacillati</taxon>
        <taxon>Actinomycetota</taxon>
        <taxon>Actinomycetes</taxon>
        <taxon>Kitasatosporales</taxon>
        <taxon>Streptomycetaceae</taxon>
        <taxon>Streptomyces</taxon>
    </lineage>
</organism>
<dbReference type="EMBL" id="BLIO01000001">
    <property type="protein sequence ID" value="GFE19514.1"/>
    <property type="molecule type" value="Genomic_DNA"/>
</dbReference>
<dbReference type="Gene3D" id="1.20.5.1930">
    <property type="match status" value="1"/>
</dbReference>
<dbReference type="GO" id="GO:0046983">
    <property type="term" value="F:protein dimerization activity"/>
    <property type="evidence" value="ECO:0007669"/>
    <property type="project" value="InterPro"/>
</dbReference>
<reference evidence="11 12" key="1">
    <citation type="submission" date="2019-12" db="EMBL/GenBank/DDBJ databases">
        <title>Whole genome shotgun sequence of Streptomyces hygroscopicus subsp. glebosus NBRC 13786.</title>
        <authorList>
            <person name="Ichikawa N."/>
            <person name="Kimura A."/>
            <person name="Kitahashi Y."/>
            <person name="Komaki H."/>
            <person name="Tamura T."/>
        </authorList>
    </citation>
    <scope>NUCLEOTIDE SEQUENCE [LARGE SCALE GENOMIC DNA]</scope>
    <source>
        <strain evidence="11 12">NBRC 13786</strain>
    </source>
</reference>
<dbReference type="EC" id="2.7.13.3" evidence="2"/>
<dbReference type="PANTHER" id="PTHR24421:SF10">
    <property type="entry name" value="NITRATE_NITRITE SENSOR PROTEIN NARQ"/>
    <property type="match status" value="1"/>
</dbReference>
<dbReference type="InterPro" id="IPR011712">
    <property type="entry name" value="Sig_transdc_His_kin_sub3_dim/P"/>
</dbReference>
<evidence type="ECO:0000256" key="1">
    <source>
        <dbReference type="ARBA" id="ARBA00000085"/>
    </source>
</evidence>
<dbReference type="SUPFAM" id="SSF55874">
    <property type="entry name" value="ATPase domain of HSP90 chaperone/DNA topoisomerase II/histidine kinase"/>
    <property type="match status" value="1"/>
</dbReference>
<keyword evidence="9" id="KW-1133">Transmembrane helix</keyword>
<dbReference type="Pfam" id="PF07730">
    <property type="entry name" value="HisKA_3"/>
    <property type="match status" value="1"/>
</dbReference>
<sequence length="385" mass="41063">MRTYADLVNKVTGRAWPWWAETLMICVVGAGTVPQAYLGAGGTLLSPGVALAVALALSVLLRHRWPVFAVASTMAGAVLLGSFFPLLVVFFQRAFRGRFVFEGLCVVAAMIGSLLAHPGSSLWLTRKYGPLMVLLLAVATGLWTGNRRRHVASLAEQVNRLHMERELRSEQARLEERTRIAAEMHDVLAHRLTVIALHTGALKQRAADLPESVANRIGLLRTASTDALGDLRDVLGVLRGHDTGQMPASRTPGLPELSTVIDEARAAGQQIEAVIEGDPDSVPASHRLAIHRLAQEALTNARKHAVGATARLEAHYGPPQSMVVIRNPAGDSSEAATEGSGYGLIGLAERVAALNGHLEYGPTGSGGWRVAATIPLDDQRIKGAA</sequence>
<protein>
    <recommendedName>
        <fullName evidence="2">histidine kinase</fullName>
        <ecNumber evidence="2">2.7.13.3</ecNumber>
    </recommendedName>
</protein>
<gene>
    <name evidence="11" type="ORF">Sgleb_75610</name>
</gene>
<dbReference type="PANTHER" id="PTHR24421">
    <property type="entry name" value="NITRATE/NITRITE SENSOR PROTEIN NARX-RELATED"/>
    <property type="match status" value="1"/>
</dbReference>
<evidence type="ECO:0000256" key="9">
    <source>
        <dbReference type="SAM" id="Phobius"/>
    </source>
</evidence>
<evidence type="ECO:0000256" key="7">
    <source>
        <dbReference type="ARBA" id="ARBA00022840"/>
    </source>
</evidence>
<dbReference type="Gene3D" id="3.30.565.10">
    <property type="entry name" value="Histidine kinase-like ATPase, C-terminal domain"/>
    <property type="match status" value="1"/>
</dbReference>
<evidence type="ECO:0000259" key="10">
    <source>
        <dbReference type="Pfam" id="PF07730"/>
    </source>
</evidence>
<evidence type="ECO:0000256" key="3">
    <source>
        <dbReference type="ARBA" id="ARBA00022553"/>
    </source>
</evidence>
<keyword evidence="12" id="KW-1185">Reference proteome</keyword>
<dbReference type="CDD" id="cd16917">
    <property type="entry name" value="HATPase_UhpB-NarQ-NarX-like"/>
    <property type="match status" value="1"/>
</dbReference>
<comment type="caution">
    <text evidence="11">The sequence shown here is derived from an EMBL/GenBank/DDBJ whole genome shotgun (WGS) entry which is preliminary data.</text>
</comment>
<evidence type="ECO:0000313" key="12">
    <source>
        <dbReference type="Proteomes" id="UP000430079"/>
    </source>
</evidence>
<keyword evidence="7" id="KW-0067">ATP-binding</keyword>
<comment type="catalytic activity">
    <reaction evidence="1">
        <text>ATP + protein L-histidine = ADP + protein N-phospho-L-histidine.</text>
        <dbReference type="EC" id="2.7.13.3"/>
    </reaction>
</comment>
<keyword evidence="8" id="KW-0902">Two-component regulatory system</keyword>
<keyword evidence="6 11" id="KW-0418">Kinase</keyword>
<dbReference type="AlphaFoldDB" id="A0A640T8K2"/>
<feature type="transmembrane region" description="Helical" evidence="9">
    <location>
        <begin position="16"/>
        <end position="37"/>
    </location>
</feature>
<dbReference type="InterPro" id="IPR050482">
    <property type="entry name" value="Sensor_HK_TwoCompSys"/>
</dbReference>
<name>A0A640T8K2_9ACTN</name>
<feature type="transmembrane region" description="Helical" evidence="9">
    <location>
        <begin position="44"/>
        <end position="61"/>
    </location>
</feature>